<dbReference type="EMBL" id="JAYWIO010000006">
    <property type="protein sequence ID" value="KAK7256350.1"/>
    <property type="molecule type" value="Genomic_DNA"/>
</dbReference>
<feature type="region of interest" description="Disordered" evidence="1">
    <location>
        <begin position="1"/>
        <end position="25"/>
    </location>
</feature>
<accession>A0AAN9EKD1</accession>
<gene>
    <name evidence="2" type="ORF">RIF29_29792</name>
</gene>
<reference evidence="2 3" key="1">
    <citation type="submission" date="2024-01" db="EMBL/GenBank/DDBJ databases">
        <title>The genomes of 5 underutilized Papilionoideae crops provide insights into root nodulation and disease resistanc.</title>
        <authorList>
            <person name="Yuan L."/>
        </authorList>
    </citation>
    <scope>NUCLEOTIDE SEQUENCE [LARGE SCALE GENOMIC DNA]</scope>
    <source>
        <strain evidence="2">ZHUSHIDOU_FW_LH</strain>
        <tissue evidence="2">Leaf</tissue>
    </source>
</reference>
<protein>
    <submittedName>
        <fullName evidence="2">Uncharacterized protein</fullName>
    </submittedName>
</protein>
<keyword evidence="3" id="KW-1185">Reference proteome</keyword>
<organism evidence="2 3">
    <name type="scientific">Crotalaria pallida</name>
    <name type="common">Smooth rattlebox</name>
    <name type="synonym">Crotalaria striata</name>
    <dbReference type="NCBI Taxonomy" id="3830"/>
    <lineage>
        <taxon>Eukaryota</taxon>
        <taxon>Viridiplantae</taxon>
        <taxon>Streptophyta</taxon>
        <taxon>Embryophyta</taxon>
        <taxon>Tracheophyta</taxon>
        <taxon>Spermatophyta</taxon>
        <taxon>Magnoliopsida</taxon>
        <taxon>eudicotyledons</taxon>
        <taxon>Gunneridae</taxon>
        <taxon>Pentapetalae</taxon>
        <taxon>rosids</taxon>
        <taxon>fabids</taxon>
        <taxon>Fabales</taxon>
        <taxon>Fabaceae</taxon>
        <taxon>Papilionoideae</taxon>
        <taxon>50 kb inversion clade</taxon>
        <taxon>genistoids sensu lato</taxon>
        <taxon>core genistoids</taxon>
        <taxon>Crotalarieae</taxon>
        <taxon>Crotalaria</taxon>
    </lineage>
</organism>
<sequence>MRGEVGGVRSGTSKRKRPKLEECEGSFSQAKVRYKRPTRADNISMSPVPNIVLEDVTNMIQASDCQGQQYITGVDLQSIRDARFMQSDEKKLTDDTSSNNSILVNESPIELPSNSVQHSEVLDAANPNSVVLSYIEMSRYRAEKMSNCDMSDNIECRDPMVGVLGHDKKLTFKSVNSIVCDLSQQFSNVEGNELVILFVIGHGKFILYLMDGNVGCDINCKVAAGDETRSQRDRKSRFDAGQPLRRSKRFKLLSSLSLSEPDWKENIDPDNIDVCDKDDDKLNYSGTEIERILRRSGRSLSDWISMPQPQGSTLDMINNPLIAEQLNFNREEQFNEYQRLRSSMIEEQFTVFNEIMVSISSGSVVIDL</sequence>
<name>A0AAN9EKD1_CROPI</name>
<evidence type="ECO:0000256" key="1">
    <source>
        <dbReference type="SAM" id="MobiDB-lite"/>
    </source>
</evidence>
<dbReference type="AlphaFoldDB" id="A0AAN9EKD1"/>
<comment type="caution">
    <text evidence="2">The sequence shown here is derived from an EMBL/GenBank/DDBJ whole genome shotgun (WGS) entry which is preliminary data.</text>
</comment>
<evidence type="ECO:0000313" key="3">
    <source>
        <dbReference type="Proteomes" id="UP001372338"/>
    </source>
</evidence>
<proteinExistence type="predicted"/>
<evidence type="ECO:0000313" key="2">
    <source>
        <dbReference type="EMBL" id="KAK7256350.1"/>
    </source>
</evidence>
<dbReference type="Proteomes" id="UP001372338">
    <property type="component" value="Unassembled WGS sequence"/>
</dbReference>